<evidence type="ECO:0000256" key="6">
    <source>
        <dbReference type="SAM" id="Phobius"/>
    </source>
</evidence>
<protein>
    <recommendedName>
        <fullName evidence="13">Type II secretion system protein GspH</fullName>
    </recommendedName>
</protein>
<dbReference type="Proteomes" id="UP000182798">
    <property type="component" value="Unassembled WGS sequence"/>
</dbReference>
<reference evidence="9" key="2">
    <citation type="journal article" date="2017" name="Stand. Genomic Sci.">
        <title>Genome sequence of the sulfur-oxidizing Bathymodiolus thermophilus gill endosymbiont.</title>
        <authorList>
            <person name="Ponnudurai R."/>
            <person name="Sayavedra L."/>
            <person name="Kleiner M."/>
            <person name="Heiden S.E."/>
            <person name="Thurmer A."/>
            <person name="Felbeck H."/>
            <person name="Schluter R."/>
            <person name="Sievert S.M."/>
            <person name="Daniel R."/>
            <person name="Schweder T."/>
            <person name="Markert S."/>
        </authorList>
    </citation>
    <scope>NUCLEOTIDE SEQUENCE</scope>
    <source>
        <strain evidence="9">BAT/CrabSpa'14</strain>
    </source>
</reference>
<keyword evidence="4 6" id="KW-1133">Transmembrane helix</keyword>
<dbReference type="Gene3D" id="3.30.700.10">
    <property type="entry name" value="Glycoprotein, Type 4 Pilin"/>
    <property type="match status" value="1"/>
</dbReference>
<dbReference type="NCBIfam" id="TIGR02532">
    <property type="entry name" value="IV_pilin_GFxxxE"/>
    <property type="match status" value="1"/>
</dbReference>
<evidence type="ECO:0000256" key="2">
    <source>
        <dbReference type="ARBA" id="ARBA00022481"/>
    </source>
</evidence>
<evidence type="ECO:0008006" key="13">
    <source>
        <dbReference type="Google" id="ProtNLM"/>
    </source>
</evidence>
<evidence type="ECO:0000256" key="1">
    <source>
        <dbReference type="ARBA" id="ARBA00004167"/>
    </source>
</evidence>
<evidence type="ECO:0000313" key="7">
    <source>
        <dbReference type="EMBL" id="AYQ56479.1"/>
    </source>
</evidence>
<gene>
    <name evidence="9" type="ORF">BGC33_12605</name>
    <name evidence="7" type="ORF">MS2017_0751</name>
    <name evidence="8" type="ORF">THERMOS_1285</name>
</gene>
<evidence type="ECO:0000313" key="9">
    <source>
        <dbReference type="EMBL" id="OIR25085.1"/>
    </source>
</evidence>
<dbReference type="PRINTS" id="PR00885">
    <property type="entry name" value="BCTERIALGSPH"/>
</dbReference>
<dbReference type="InterPro" id="IPR012902">
    <property type="entry name" value="N_methyl_site"/>
</dbReference>
<organism evidence="9 10">
    <name type="scientific">Bathymodiolus thermophilus thioautotrophic gill symbiont</name>
    <dbReference type="NCBI Taxonomy" id="2360"/>
    <lineage>
        <taxon>Bacteria</taxon>
        <taxon>Pseudomonadati</taxon>
        <taxon>Pseudomonadota</taxon>
        <taxon>Gammaproteobacteria</taxon>
        <taxon>sulfur-oxidizing symbionts</taxon>
    </lineage>
</organism>
<dbReference type="EMBL" id="MIQH01000410">
    <property type="protein sequence ID" value="OIR25085.1"/>
    <property type="molecule type" value="Genomic_DNA"/>
</dbReference>
<dbReference type="RefSeq" id="WP_071563858.1">
    <property type="nucleotide sequence ID" value="NZ_CAESAQ020000064.1"/>
</dbReference>
<comment type="subcellular location">
    <subcellularLocation>
        <location evidence="1">Membrane</location>
        <topology evidence="1">Single-pass membrane protein</topology>
    </subcellularLocation>
</comment>
<evidence type="ECO:0000313" key="11">
    <source>
        <dbReference type="Proteomes" id="UP000278334"/>
    </source>
</evidence>
<keyword evidence="5 6" id="KW-0472">Membrane</keyword>
<dbReference type="InterPro" id="IPR045584">
    <property type="entry name" value="Pilin-like"/>
</dbReference>
<keyword evidence="12" id="KW-1185">Reference proteome</keyword>
<evidence type="ECO:0000256" key="4">
    <source>
        <dbReference type="ARBA" id="ARBA00022989"/>
    </source>
</evidence>
<feature type="transmembrane region" description="Helical" evidence="6">
    <location>
        <begin position="20"/>
        <end position="41"/>
    </location>
</feature>
<proteinExistence type="predicted"/>
<evidence type="ECO:0000256" key="3">
    <source>
        <dbReference type="ARBA" id="ARBA00022692"/>
    </source>
</evidence>
<dbReference type="SUPFAM" id="SSF54523">
    <property type="entry name" value="Pili subunits"/>
    <property type="match status" value="1"/>
</dbReference>
<evidence type="ECO:0000313" key="12">
    <source>
        <dbReference type="Proteomes" id="UP000643672"/>
    </source>
</evidence>
<dbReference type="Proteomes" id="UP000643672">
    <property type="component" value="Unassembled WGS sequence"/>
</dbReference>
<dbReference type="Pfam" id="PF07963">
    <property type="entry name" value="N_methyl"/>
    <property type="match status" value="1"/>
</dbReference>
<name>A0A1J5UGN8_9GAMM</name>
<dbReference type="AlphaFoldDB" id="A0A1J5UGN8"/>
<evidence type="ECO:0000313" key="10">
    <source>
        <dbReference type="Proteomes" id="UP000182798"/>
    </source>
</evidence>
<reference evidence="7 11" key="3">
    <citation type="submission" date="2017-11" db="EMBL/GenBank/DDBJ databases">
        <title>Genome sequence of the bacterial symbiont EPR9N from a vent mussel Bathymodiolus thermophilus.</title>
        <authorList>
            <person name="Won Y.-J."/>
        </authorList>
    </citation>
    <scope>NUCLEOTIDE SEQUENCE [LARGE SCALE GENOMIC DNA]</scope>
    <source>
        <strain evidence="7 11">EPR9N</strain>
    </source>
</reference>
<dbReference type="GO" id="GO:0016020">
    <property type="term" value="C:membrane"/>
    <property type="evidence" value="ECO:0007669"/>
    <property type="project" value="UniProtKB-SubCell"/>
</dbReference>
<dbReference type="PROSITE" id="PS00409">
    <property type="entry name" value="PROKAR_NTER_METHYL"/>
    <property type="match status" value="1"/>
</dbReference>
<dbReference type="GO" id="GO:0015628">
    <property type="term" value="P:protein secretion by the type II secretion system"/>
    <property type="evidence" value="ECO:0007669"/>
    <property type="project" value="InterPro"/>
</dbReference>
<dbReference type="EMBL" id="CP024634">
    <property type="protein sequence ID" value="AYQ56479.1"/>
    <property type="molecule type" value="Genomic_DNA"/>
</dbReference>
<dbReference type="EMBL" id="CAESAQ020000064">
    <property type="protein sequence ID" value="CAB5500887.1"/>
    <property type="molecule type" value="Genomic_DNA"/>
</dbReference>
<evidence type="ECO:0000313" key="8">
    <source>
        <dbReference type="EMBL" id="CAB5500887.1"/>
    </source>
</evidence>
<sequence length="178" mass="19460">MKTKTLTTGTSLKTNAGFTLIELLVVVAIVAILAGFVTLSVKLAKPSAVNVLKAKIQQHITLVKNHVQLYNQPIRLQINQDNMQAFSFQPEPSKNTEDKEGVPLERSLEKSLWQPNSELQPLAFKPVEVSISRANAGKGSVSIDRIEILPNGFITDAIITLSQGDESISLKTIANEKK</sequence>
<reference evidence="8 12" key="4">
    <citation type="submission" date="2020-05" db="EMBL/GenBank/DDBJ databases">
        <authorList>
            <person name="Petersen J."/>
            <person name="Sayavedra L."/>
        </authorList>
    </citation>
    <scope>NUCLEOTIDE SEQUENCE [LARGE SCALE GENOMIC DNA]</scope>
    <source>
        <strain evidence="8">B thermophilus SOXS</strain>
    </source>
</reference>
<reference evidence="10" key="1">
    <citation type="submission" date="2016-09" db="EMBL/GenBank/DDBJ databases">
        <title>Genome Sequence of Bathymodiolus thermophilus sulfur-oxidizing gill endosymbiont.</title>
        <authorList>
            <person name="Ponnudurai R."/>
            <person name="Kleiner M."/>
            <person name="Sayavedra L."/>
            <person name="Thuermer A."/>
            <person name="Felbeck H."/>
            <person name="Schlueter R."/>
            <person name="Schweder T."/>
            <person name="Markert S."/>
        </authorList>
    </citation>
    <scope>NUCLEOTIDE SEQUENCE [LARGE SCALE GENOMIC DNA]</scope>
    <source>
        <strain evidence="10">BAT/CrabSpa'14</strain>
    </source>
</reference>
<dbReference type="InterPro" id="IPR002416">
    <property type="entry name" value="T2SS_protein-GspH"/>
</dbReference>
<evidence type="ECO:0000256" key="5">
    <source>
        <dbReference type="ARBA" id="ARBA00023136"/>
    </source>
</evidence>
<dbReference type="KEGG" id="bthg:MS2017_0751"/>
<dbReference type="GO" id="GO:0015627">
    <property type="term" value="C:type II protein secretion system complex"/>
    <property type="evidence" value="ECO:0007669"/>
    <property type="project" value="InterPro"/>
</dbReference>
<keyword evidence="2" id="KW-0488">Methylation</keyword>
<accession>A0A1J5UGN8</accession>
<dbReference type="Proteomes" id="UP000278334">
    <property type="component" value="Chromosome"/>
</dbReference>
<keyword evidence="3 6" id="KW-0812">Transmembrane</keyword>